<proteinExistence type="predicted"/>
<reference evidence="2" key="2">
    <citation type="journal article" date="2015" name="Data Brief">
        <title>Shoot transcriptome of the giant reed, Arundo donax.</title>
        <authorList>
            <person name="Barrero R.A."/>
            <person name="Guerrero F.D."/>
            <person name="Moolhuijzen P."/>
            <person name="Goolsby J.A."/>
            <person name="Tidwell J."/>
            <person name="Bellgard S.E."/>
            <person name="Bellgard M.I."/>
        </authorList>
    </citation>
    <scope>NUCLEOTIDE SEQUENCE</scope>
    <source>
        <tissue evidence="2">Shoot tissue taken approximately 20 cm above the soil surface</tissue>
    </source>
</reference>
<organism evidence="2">
    <name type="scientific">Arundo donax</name>
    <name type="common">Giant reed</name>
    <name type="synonym">Donax arundinaceus</name>
    <dbReference type="NCBI Taxonomy" id="35708"/>
    <lineage>
        <taxon>Eukaryota</taxon>
        <taxon>Viridiplantae</taxon>
        <taxon>Streptophyta</taxon>
        <taxon>Embryophyta</taxon>
        <taxon>Tracheophyta</taxon>
        <taxon>Spermatophyta</taxon>
        <taxon>Magnoliopsida</taxon>
        <taxon>Liliopsida</taxon>
        <taxon>Poales</taxon>
        <taxon>Poaceae</taxon>
        <taxon>PACMAD clade</taxon>
        <taxon>Arundinoideae</taxon>
        <taxon>Arundineae</taxon>
        <taxon>Arundo</taxon>
    </lineage>
</organism>
<name>A0A0A9DTX8_ARUDO</name>
<feature type="compositionally biased region" description="Low complexity" evidence="1">
    <location>
        <begin position="90"/>
        <end position="102"/>
    </location>
</feature>
<protein>
    <submittedName>
        <fullName evidence="2">Uncharacterized protein</fullName>
    </submittedName>
</protein>
<feature type="region of interest" description="Disordered" evidence="1">
    <location>
        <begin position="1"/>
        <end position="125"/>
    </location>
</feature>
<reference evidence="2" key="1">
    <citation type="submission" date="2014-09" db="EMBL/GenBank/DDBJ databases">
        <authorList>
            <person name="Magalhaes I.L.F."/>
            <person name="Oliveira U."/>
            <person name="Santos F.R."/>
            <person name="Vidigal T.H.D.A."/>
            <person name="Brescovit A.D."/>
            <person name="Santos A.J."/>
        </authorList>
    </citation>
    <scope>NUCLEOTIDE SEQUENCE</scope>
    <source>
        <tissue evidence="2">Shoot tissue taken approximately 20 cm above the soil surface</tissue>
    </source>
</reference>
<dbReference type="EMBL" id="GBRH01208805">
    <property type="protein sequence ID" value="JAD89090.1"/>
    <property type="molecule type" value="Transcribed_RNA"/>
</dbReference>
<evidence type="ECO:0000256" key="1">
    <source>
        <dbReference type="SAM" id="MobiDB-lite"/>
    </source>
</evidence>
<sequence>MAGGRRPEKAFPARERFWSARMPASVTSLSSPARPRPSSARPTTAPPSHTTPRQSAGQPAPPLPASVVAGGDQDPSTGSWARSAMPFLNSSSAATSSPAAAPKSRTRTSMEREAIDAGGEVVTPC</sequence>
<feature type="compositionally biased region" description="Basic and acidic residues" evidence="1">
    <location>
        <begin position="1"/>
        <end position="18"/>
    </location>
</feature>
<accession>A0A0A9DTX8</accession>
<dbReference type="AlphaFoldDB" id="A0A0A9DTX8"/>
<evidence type="ECO:0000313" key="2">
    <source>
        <dbReference type="EMBL" id="JAD89090.1"/>
    </source>
</evidence>
<feature type="compositionally biased region" description="Low complexity" evidence="1">
    <location>
        <begin position="30"/>
        <end position="53"/>
    </location>
</feature>